<dbReference type="OrthoDB" id="9806768at2"/>
<evidence type="ECO:0000313" key="3">
    <source>
        <dbReference type="EMBL" id="KDE40710.1"/>
    </source>
</evidence>
<reference evidence="3 4" key="1">
    <citation type="journal article" date="2005" name="Int. J. Syst. Evol. Microbiol.">
        <title>Nitrincola lacisaponensis gen. nov., sp. nov., a novel alkaliphilic bacterium isolated from an alkaline, saline lake.</title>
        <authorList>
            <person name="Dimitriu P.A."/>
            <person name="Shukla S.K."/>
            <person name="Conradt J."/>
            <person name="Marquez M.C."/>
            <person name="Ventosa A."/>
            <person name="Maglia A."/>
            <person name="Peyton B.M."/>
            <person name="Pinkart H.C."/>
            <person name="Mormile M.R."/>
        </authorList>
    </citation>
    <scope>NUCLEOTIDE SEQUENCE [LARGE SCALE GENOMIC DNA]</scope>
    <source>
        <strain evidence="3 4">4CA</strain>
    </source>
</reference>
<keyword evidence="2" id="KW-0503">Monooxygenase</keyword>
<accession>A0A063Y6C8</accession>
<dbReference type="InterPro" id="IPR012348">
    <property type="entry name" value="RNR-like"/>
</dbReference>
<dbReference type="AlphaFoldDB" id="A0A063Y6C8"/>
<proteinExistence type="predicted"/>
<sequence length="328" mass="37842">MTIEIKTSTLEPVRNTFANIERRFGDKPASRYQEATYDLQAETNFHYRPLWQPEFELNDKNRTKIVMEDWYALKDPRQFYYGAYVQQRAKMQESAESSYGFFEKRNLAGYLSDDVENLLITYLIPLRHIENTANLNNMYGCAFGYGTAITQALLYNAMDRLGIAQYLSRIGLMLDGNTGQSLIESKQHWMENPAWQGMRALCEEMTTVEDWFEVVLAQNLVMDTLVFNLFYEQLDGKLAAMGGRDIAMLTEFMQAWNKDVSKWFDSVLKTVASESDENKALLHAWTEKWQSKVLDALKPVIQELLEPEALNLAVAELEKRIKKAGITA</sequence>
<dbReference type="InterPro" id="IPR009078">
    <property type="entry name" value="Ferritin-like_SF"/>
</dbReference>
<evidence type="ECO:0000256" key="2">
    <source>
        <dbReference type="ARBA" id="ARBA00023033"/>
    </source>
</evidence>
<comment type="caution">
    <text evidence="3">The sequence shown here is derived from an EMBL/GenBank/DDBJ whole genome shotgun (WGS) entry which is preliminary data.</text>
</comment>
<dbReference type="InterPro" id="IPR012078">
    <property type="entry name" value="MP_mOase_hydro"/>
</dbReference>
<dbReference type="SUPFAM" id="SSF47240">
    <property type="entry name" value="Ferritin-like"/>
    <property type="match status" value="1"/>
</dbReference>
<keyword evidence="1 3" id="KW-0560">Oxidoreductase</keyword>
<name>A0A063Y6C8_9GAMM</name>
<dbReference type="PATRIC" id="fig|267850.7.peg.1297"/>
<gene>
    <name evidence="3" type="ORF">ADINL_1302</name>
</gene>
<dbReference type="CDD" id="cd01058">
    <property type="entry name" value="AAMH_B"/>
    <property type="match status" value="1"/>
</dbReference>
<protein>
    <submittedName>
        <fullName evidence="3">Phenol hydroxylase, P1 oxygenase component DmpL</fullName>
        <ecNumber evidence="3">1.14.13.7</ecNumber>
    </submittedName>
</protein>
<dbReference type="STRING" id="267850.ADINL_1302"/>
<dbReference type="Gene3D" id="1.10.620.20">
    <property type="entry name" value="Ribonucleotide Reductase, subunit A"/>
    <property type="match status" value="1"/>
</dbReference>
<dbReference type="PIRSF" id="PIRSF000040">
    <property type="entry name" value="MMOH_comp"/>
    <property type="match status" value="1"/>
</dbReference>
<dbReference type="Proteomes" id="UP000027318">
    <property type="component" value="Unassembled WGS sequence"/>
</dbReference>
<organism evidence="3 4">
    <name type="scientific">Nitrincola lacisaponensis</name>
    <dbReference type="NCBI Taxonomy" id="267850"/>
    <lineage>
        <taxon>Bacteria</taxon>
        <taxon>Pseudomonadati</taxon>
        <taxon>Pseudomonadota</taxon>
        <taxon>Gammaproteobacteria</taxon>
        <taxon>Oceanospirillales</taxon>
        <taxon>Oceanospirillaceae</taxon>
        <taxon>Nitrincola</taxon>
    </lineage>
</organism>
<evidence type="ECO:0000313" key="4">
    <source>
        <dbReference type="Proteomes" id="UP000027318"/>
    </source>
</evidence>
<evidence type="ECO:0000256" key="1">
    <source>
        <dbReference type="ARBA" id="ARBA00023002"/>
    </source>
</evidence>
<keyword evidence="4" id="KW-1185">Reference proteome</keyword>
<dbReference type="GO" id="GO:0018662">
    <property type="term" value="F:phenol 2-monooxygenase activity"/>
    <property type="evidence" value="ECO:0007669"/>
    <property type="project" value="UniProtKB-EC"/>
</dbReference>
<dbReference type="Pfam" id="PF02332">
    <property type="entry name" value="Phenol_Hydrox"/>
    <property type="match status" value="1"/>
</dbReference>
<dbReference type="EC" id="1.14.13.7" evidence="3"/>
<dbReference type="InterPro" id="IPR003430">
    <property type="entry name" value="Phenol_Hydrox"/>
</dbReference>
<dbReference type="EMBL" id="JMSZ01000016">
    <property type="protein sequence ID" value="KDE40710.1"/>
    <property type="molecule type" value="Genomic_DNA"/>
</dbReference>
<dbReference type="RefSeq" id="WP_036545043.1">
    <property type="nucleotide sequence ID" value="NZ_JMSZ01000016.1"/>
</dbReference>